<proteinExistence type="predicted"/>
<organism evidence="1 2">
    <name type="scientific">Scortum barcoo</name>
    <name type="common">barcoo grunter</name>
    <dbReference type="NCBI Taxonomy" id="214431"/>
    <lineage>
        <taxon>Eukaryota</taxon>
        <taxon>Metazoa</taxon>
        <taxon>Chordata</taxon>
        <taxon>Craniata</taxon>
        <taxon>Vertebrata</taxon>
        <taxon>Euteleostomi</taxon>
        <taxon>Actinopterygii</taxon>
        <taxon>Neopterygii</taxon>
        <taxon>Teleostei</taxon>
        <taxon>Neoteleostei</taxon>
        <taxon>Acanthomorphata</taxon>
        <taxon>Eupercaria</taxon>
        <taxon>Centrarchiformes</taxon>
        <taxon>Terapontoidei</taxon>
        <taxon>Terapontidae</taxon>
        <taxon>Scortum</taxon>
    </lineage>
</organism>
<sequence length="124" mass="13621">PGTQTGTSPAGCGSARDLGEISKLFPPSRSLTFPRSILCCGYYGERRSPGLRRGSPIGRWKDSPFPPSLRSSVRVFDVPASPFCVSSRLLTITQGRRSVAEYTLEFQTLAAEVDWTKDSLRRLP</sequence>
<dbReference type="EMBL" id="CM041545">
    <property type="protein sequence ID" value="KAI3362335.1"/>
    <property type="molecule type" value="Genomic_DNA"/>
</dbReference>
<accession>A0ACB8W3U2</accession>
<reference evidence="1" key="1">
    <citation type="submission" date="2022-04" db="EMBL/GenBank/DDBJ databases">
        <title>Jade perch genome.</title>
        <authorList>
            <person name="Chao B."/>
        </authorList>
    </citation>
    <scope>NUCLEOTIDE SEQUENCE</scope>
    <source>
        <strain evidence="1">CB-2022</strain>
    </source>
</reference>
<protein>
    <submittedName>
        <fullName evidence="1">Uncharacterized protein</fullName>
    </submittedName>
</protein>
<feature type="non-terminal residue" evidence="1">
    <location>
        <position position="1"/>
    </location>
</feature>
<name>A0ACB8W3U2_9TELE</name>
<comment type="caution">
    <text evidence="1">The sequence shown here is derived from an EMBL/GenBank/DDBJ whole genome shotgun (WGS) entry which is preliminary data.</text>
</comment>
<evidence type="ECO:0000313" key="2">
    <source>
        <dbReference type="Proteomes" id="UP000831701"/>
    </source>
</evidence>
<gene>
    <name evidence="1" type="ORF">L3Q82_012231</name>
</gene>
<evidence type="ECO:0000313" key="1">
    <source>
        <dbReference type="EMBL" id="KAI3362335.1"/>
    </source>
</evidence>
<keyword evidence="2" id="KW-1185">Reference proteome</keyword>
<dbReference type="Proteomes" id="UP000831701">
    <property type="component" value="Chromosome 15"/>
</dbReference>